<dbReference type="GeneID" id="71764098"/>
<dbReference type="KEGG" id="hdo:MUK72_18900"/>
<reference evidence="4" key="2">
    <citation type="submission" date="2022-04" db="EMBL/GenBank/DDBJ databases">
        <title>Sequencing and genomic assembly of Halococcus dombrowskii.</title>
        <authorList>
            <person name="Lim S.W."/>
            <person name="MacLea K.S."/>
        </authorList>
    </citation>
    <scope>NUCLEOTIDE SEQUENCE</scope>
    <source>
        <strain evidence="4">H4</strain>
        <plasmid evidence="4">unnamed4</plasmid>
    </source>
</reference>
<name>A0AAV3SN21_HALDO</name>
<evidence type="ECO:0000313" key="7">
    <source>
        <dbReference type="Proteomes" id="UP001500962"/>
    </source>
</evidence>
<keyword evidence="4" id="KW-0378">Hydrolase</keyword>
<organism evidence="3 7">
    <name type="scientific">Halococcus dombrowskii</name>
    <dbReference type="NCBI Taxonomy" id="179637"/>
    <lineage>
        <taxon>Archaea</taxon>
        <taxon>Methanobacteriati</taxon>
        <taxon>Methanobacteriota</taxon>
        <taxon>Stenosarchaea group</taxon>
        <taxon>Halobacteria</taxon>
        <taxon>Halobacteriales</taxon>
        <taxon>Halococcaceae</taxon>
        <taxon>Halococcus</taxon>
    </lineage>
</organism>
<dbReference type="PANTHER" id="PTHR36837">
    <property type="entry name" value="POLY(3-HYDROXYALKANOATE) POLYMERASE SUBUNIT PHAC"/>
    <property type="match status" value="1"/>
</dbReference>
<proteinExistence type="predicted"/>
<dbReference type="InterPro" id="IPR000073">
    <property type="entry name" value="AB_hydrolase_1"/>
</dbReference>
<dbReference type="InterPro" id="IPR051321">
    <property type="entry name" value="PHA/PHB_synthase"/>
</dbReference>
<dbReference type="Pfam" id="PF00561">
    <property type="entry name" value="Abhydrolase_1"/>
    <property type="match status" value="1"/>
</dbReference>
<dbReference type="KEGG" id="hdo:MUK72_19580"/>
<dbReference type="Gene3D" id="3.40.50.1820">
    <property type="entry name" value="alpha/beta hydrolase"/>
    <property type="match status" value="1"/>
</dbReference>
<dbReference type="EMBL" id="BAAADN010000107">
    <property type="protein sequence ID" value="GAA0479283.1"/>
    <property type="molecule type" value="Genomic_DNA"/>
</dbReference>
<reference evidence="3" key="1">
    <citation type="journal article" date="2014" name="Int. J. Syst. Evol. Microbiol.">
        <title>Complete genome sequence of Corynebacterium casei LMG S-19264T (=DSM 44701T), isolated from a smear-ripened cheese.</title>
        <authorList>
            <consortium name="US DOE Joint Genome Institute (JGI-PGF)"/>
            <person name="Walter F."/>
            <person name="Albersmeier A."/>
            <person name="Kalinowski J."/>
            <person name="Ruckert C."/>
        </authorList>
    </citation>
    <scope>NUCLEOTIDE SEQUENCE</scope>
    <source>
        <strain evidence="3">JCM 12289</strain>
    </source>
</reference>
<feature type="domain" description="AB hydrolase-1" evidence="2">
    <location>
        <begin position="82"/>
        <end position="313"/>
    </location>
</feature>
<accession>A0AAV3SN21</accession>
<dbReference type="RefSeq" id="WP_004052550.1">
    <property type="nucleotide sequence ID" value="NZ_BAAADN010000107.1"/>
</dbReference>
<dbReference type="GO" id="GO:0016787">
    <property type="term" value="F:hydrolase activity"/>
    <property type="evidence" value="ECO:0007669"/>
    <property type="project" value="UniProtKB-KW"/>
</dbReference>
<dbReference type="Proteomes" id="UP000830542">
    <property type="component" value="Plasmid unnamed4"/>
</dbReference>
<dbReference type="EMBL" id="CP095009">
    <property type="protein sequence ID" value="UOO97531.1"/>
    <property type="molecule type" value="Genomic_DNA"/>
</dbReference>
<evidence type="ECO:0000313" key="4">
    <source>
        <dbReference type="EMBL" id="UOO97350.1"/>
    </source>
</evidence>
<dbReference type="Proteomes" id="UP001500962">
    <property type="component" value="Unassembled WGS sequence"/>
</dbReference>
<evidence type="ECO:0000313" key="3">
    <source>
        <dbReference type="EMBL" id="GAA0479283.1"/>
    </source>
</evidence>
<geneLocation type="plasmid" evidence="4 6">
    <name>unnamed4</name>
</geneLocation>
<sequence length="375" mass="42669">MRNRSCEIVDTLTESLHKLSVTKERLDEVSAVKVGQTPSEVVCTEDMLELHHYEPQTDEQDDVPILVIAALINKSYILDLQPARSVIRHLLEDGHDVYLLKWNEPTRYDTGLTFGDYVNRYIANSVDEVCKRSGEESINLLGYCTGGTMAAMYAALHSEKVNALGLIASPLYLNDTGGLLELWSDETYYDPETVIDIYGNMPSELLYVIFTLMDPVDSTVGKYIRLYENLDDEEFVKNFLRMERWFSDGIDVAGKTYIRLVEDIYQDNKLFTNDFYLNGEHVDITEIDMPVLQITGEDDHLIPSKASQPFNAVIGTDNVSTIEHPTGHIGLLFSNSSHEDVWPDVAEWFHTQSSKPRQNHRGRFSTDSLHRKPAH</sequence>
<keyword evidence="6" id="KW-1185">Reference proteome</keyword>
<evidence type="ECO:0000256" key="1">
    <source>
        <dbReference type="SAM" id="MobiDB-lite"/>
    </source>
</evidence>
<dbReference type="EMBL" id="CP095009">
    <property type="protein sequence ID" value="UOO97350.1"/>
    <property type="molecule type" value="Genomic_DNA"/>
</dbReference>
<dbReference type="SUPFAM" id="SSF53474">
    <property type="entry name" value="alpha/beta-Hydrolases"/>
    <property type="match status" value="1"/>
</dbReference>
<dbReference type="InterPro" id="IPR029058">
    <property type="entry name" value="AB_hydrolase_fold"/>
</dbReference>
<protein>
    <submittedName>
        <fullName evidence="4">Alpha/beta fold hydrolase</fullName>
    </submittedName>
    <submittedName>
        <fullName evidence="3">Class III poly(R)-hydroxyalkanoic acid synthase subunit PhaC</fullName>
    </submittedName>
</protein>
<reference evidence="3" key="3">
    <citation type="submission" date="2023-12" db="EMBL/GenBank/DDBJ databases">
        <authorList>
            <person name="Sun Q."/>
            <person name="Inoue M."/>
        </authorList>
    </citation>
    <scope>NUCLEOTIDE SEQUENCE</scope>
    <source>
        <strain evidence="3">JCM 12289</strain>
    </source>
</reference>
<evidence type="ECO:0000313" key="6">
    <source>
        <dbReference type="Proteomes" id="UP000830542"/>
    </source>
</evidence>
<gene>
    <name evidence="3" type="ORF">GCM10008985_38990</name>
    <name evidence="5" type="ORF">MUK72_18900</name>
    <name evidence="4" type="ORF">MUK72_19580</name>
</gene>
<dbReference type="PANTHER" id="PTHR36837:SF2">
    <property type="entry name" value="POLY(3-HYDROXYALKANOATE) POLYMERASE SUBUNIT PHAC"/>
    <property type="match status" value="1"/>
</dbReference>
<feature type="region of interest" description="Disordered" evidence="1">
    <location>
        <begin position="352"/>
        <end position="375"/>
    </location>
</feature>
<evidence type="ECO:0000313" key="5">
    <source>
        <dbReference type="EMBL" id="UOO97531.1"/>
    </source>
</evidence>
<evidence type="ECO:0000259" key="2">
    <source>
        <dbReference type="Pfam" id="PF00561"/>
    </source>
</evidence>
<keyword evidence="4" id="KW-0614">Plasmid</keyword>
<dbReference type="AlphaFoldDB" id="A0AAV3SN21"/>